<dbReference type="EMBL" id="DSQF01000012">
    <property type="protein sequence ID" value="HGZ42734.1"/>
    <property type="molecule type" value="Genomic_DNA"/>
</dbReference>
<gene>
    <name evidence="1" type="ORF">ENR23_04780</name>
</gene>
<dbReference type="AlphaFoldDB" id="A0A832I083"/>
<evidence type="ECO:0000313" key="1">
    <source>
        <dbReference type="EMBL" id="HGZ42734.1"/>
    </source>
</evidence>
<organism evidence="1">
    <name type="scientific">Eiseniibacteriota bacterium</name>
    <dbReference type="NCBI Taxonomy" id="2212470"/>
    <lineage>
        <taxon>Bacteria</taxon>
        <taxon>Candidatus Eiseniibacteriota</taxon>
    </lineage>
</organism>
<proteinExistence type="predicted"/>
<protein>
    <submittedName>
        <fullName evidence="1">Uncharacterized protein</fullName>
    </submittedName>
</protein>
<accession>A0A832I083</accession>
<sequence>MPSTPSTDNALHTAFYDTNTAAISHQIPITFALAARSGLILGSSYDGTAGAQITSITDDAGNTWSCPDATKHKLSNGAGVNAEGWTCLRPVGSPTLITVNFASSVKASIMVAEYAGMLSYGLSTPYDQGSGRILTPTVNTQVRTPGNTPTRSAPAQIIIGIMGWNSSLITTMINGTNYVSDGFARNASSNVGVAMNHYRSVAYESEHPSRNGSIANASFRFSDAANMVPAAVMAMTFYREGVFPQPDGQDGLISNIEGVVTVDTSYCFVFMSSPSAPNGGTGFSEKTDTYWSPNVAQYGALPAGVKLQDASFKPFIVDGYDDGLSFAFVLNTSKTDVNGATLTSDDEGRPNASYGTSNYHILGSGPTATGLMDIPLVVDDEINLTGRTSIRLTIYVYEATTGTYSHPGDHTAELLPAYIRATLVYPPPARSSRPLRLANSARLTVQRLRR</sequence>
<comment type="caution">
    <text evidence="1">The sequence shown here is derived from an EMBL/GenBank/DDBJ whole genome shotgun (WGS) entry which is preliminary data.</text>
</comment>
<name>A0A832I083_UNCEI</name>
<reference evidence="1" key="1">
    <citation type="journal article" date="2020" name="mSystems">
        <title>Genome- and Community-Level Interaction Insights into Carbon Utilization and Element Cycling Functions of Hydrothermarchaeota in Hydrothermal Sediment.</title>
        <authorList>
            <person name="Zhou Z."/>
            <person name="Liu Y."/>
            <person name="Xu W."/>
            <person name="Pan J."/>
            <person name="Luo Z.H."/>
            <person name="Li M."/>
        </authorList>
    </citation>
    <scope>NUCLEOTIDE SEQUENCE [LARGE SCALE GENOMIC DNA]</scope>
    <source>
        <strain evidence="1">SpSt-381</strain>
    </source>
</reference>